<reference evidence="2" key="1">
    <citation type="journal article" date="2017" name="Genome Announc.">
        <title>Complete Genome Sequence of Vibrio sp. Strain 2521-89, a Close Relative of Vibrio cholerae Isolated from Lake Water in New Mexico, USA.</title>
        <authorList>
            <person name="Liang K."/>
            <person name="Orata F.D."/>
            <person name="Winkjer N.S."/>
            <person name="Rowe L.A."/>
            <person name="Tarr C.L."/>
            <person name="Boucher Y."/>
        </authorList>
    </citation>
    <scope>NUCLEOTIDE SEQUENCE [LARGE SCALE GENOMIC DNA]</scope>
    <source>
        <strain evidence="2">2521-89</strain>
    </source>
</reference>
<organism evidence="1 2">
    <name type="scientific">Vibrio tarriae</name>
    <dbReference type="NCBI Taxonomy" id="2014742"/>
    <lineage>
        <taxon>Bacteria</taxon>
        <taxon>Pseudomonadati</taxon>
        <taxon>Pseudomonadota</taxon>
        <taxon>Gammaproteobacteria</taxon>
        <taxon>Vibrionales</taxon>
        <taxon>Vibrionaceae</taxon>
        <taxon>Vibrio</taxon>
    </lineage>
</organism>
<dbReference type="EMBL" id="CP022353">
    <property type="protein sequence ID" value="ASK55214.1"/>
    <property type="molecule type" value="Genomic_DNA"/>
</dbReference>
<dbReference type="AlphaFoldDB" id="A0AAU8WEX7"/>
<accession>A0AAU8WEX7</accession>
<dbReference type="Proteomes" id="UP000198371">
    <property type="component" value="Chromosome 1"/>
</dbReference>
<proteinExistence type="predicted"/>
<keyword evidence="2" id="KW-1185">Reference proteome</keyword>
<protein>
    <submittedName>
        <fullName evidence="1">Uncharacterized protein</fullName>
    </submittedName>
</protein>
<sequence>MCIYNSPHFSLNNQKPRINVNFNHCITIISCKKFDLYEFFQRWFANSLSQLVSTYILNSETRFNTLYPQMIEHE</sequence>
<gene>
    <name evidence="1" type="ORF">CEQ48_10595</name>
</gene>
<name>A0AAU8WEX7_9VIBR</name>
<dbReference type="KEGG" id="vti:CEQ48_10595"/>
<evidence type="ECO:0000313" key="2">
    <source>
        <dbReference type="Proteomes" id="UP000198371"/>
    </source>
</evidence>
<evidence type="ECO:0000313" key="1">
    <source>
        <dbReference type="EMBL" id="ASK55214.1"/>
    </source>
</evidence>
<reference evidence="1 2" key="2">
    <citation type="submission" date="2017-06" db="EMBL/GenBank/DDBJ databases">
        <title>Complete genome sequence of Vibrio sp. 2521-89, a close relative of Vibrio cholerae isolated from lake water in New Mexico, USA.</title>
        <authorList>
            <person name="Liang K."/>
            <person name="Orata F.D."/>
            <person name="Winkjer N.S."/>
            <person name="Tarr C.L."/>
            <person name="Boucher Y."/>
        </authorList>
    </citation>
    <scope>NUCLEOTIDE SEQUENCE [LARGE SCALE GENOMIC DNA]</scope>
    <source>
        <strain evidence="1 2">2521-89</strain>
    </source>
</reference>